<feature type="active site" description="Proton acceptor" evidence="4">
    <location>
        <position position="218"/>
    </location>
</feature>
<dbReference type="NCBIfam" id="TIGR00543">
    <property type="entry name" value="isochor_syn"/>
    <property type="match status" value="1"/>
</dbReference>
<keyword evidence="4" id="KW-0479">Metal-binding</keyword>
<dbReference type="SUPFAM" id="SSF56322">
    <property type="entry name" value="ADC synthase"/>
    <property type="match status" value="1"/>
</dbReference>
<dbReference type="GO" id="GO:0009697">
    <property type="term" value="P:salicylic acid biosynthetic process"/>
    <property type="evidence" value="ECO:0007669"/>
    <property type="project" value="TreeGrafter"/>
</dbReference>
<evidence type="ECO:0000256" key="3">
    <source>
        <dbReference type="ARBA" id="ARBA00023235"/>
    </source>
</evidence>
<accession>A0A0A2VDI1</accession>
<keyword evidence="7" id="KW-1185">Reference proteome</keyword>
<dbReference type="UniPathway" id="UPA00079"/>
<proteinExistence type="inferred from homology"/>
<dbReference type="InterPro" id="IPR034681">
    <property type="entry name" value="MenF"/>
</dbReference>
<dbReference type="AlphaFoldDB" id="A0A0A2VDI1"/>
<evidence type="ECO:0000313" key="6">
    <source>
        <dbReference type="EMBL" id="KGP91715.1"/>
    </source>
</evidence>
<dbReference type="eggNOG" id="COG1169">
    <property type="taxonomic scope" value="Bacteria"/>
</dbReference>
<dbReference type="InterPro" id="IPR005801">
    <property type="entry name" value="ADC_synthase"/>
</dbReference>
<dbReference type="GO" id="GO:0009234">
    <property type="term" value="P:menaquinone biosynthetic process"/>
    <property type="evidence" value="ECO:0007669"/>
    <property type="project" value="UniProtKB-UniRule"/>
</dbReference>
<comment type="similarity">
    <text evidence="2 4">Belongs to the isochorismate synthase family.</text>
</comment>
<dbReference type="Proteomes" id="UP000030153">
    <property type="component" value="Unassembled WGS sequence"/>
</dbReference>
<comment type="pathway">
    <text evidence="4">Quinol/quinone metabolism; 1,4-dihydroxy-2-naphthoate biosynthesis; 1,4-dihydroxy-2-naphthoate from chorismate: step 1/7.</text>
</comment>
<dbReference type="OrthoDB" id="9803598at2"/>
<comment type="catalytic activity">
    <reaction evidence="1 4">
        <text>chorismate = isochorismate</text>
        <dbReference type="Rhea" id="RHEA:18985"/>
        <dbReference type="ChEBI" id="CHEBI:29748"/>
        <dbReference type="ChEBI" id="CHEBI:29780"/>
        <dbReference type="EC" id="5.4.4.2"/>
    </reaction>
</comment>
<feature type="binding site" evidence="4">
    <location>
        <position position="446"/>
    </location>
    <ligand>
        <name>Mg(2+)</name>
        <dbReference type="ChEBI" id="CHEBI:18420"/>
    </ligand>
</feature>
<dbReference type="EMBL" id="AVBG01000005">
    <property type="protein sequence ID" value="KGP91715.1"/>
    <property type="molecule type" value="Genomic_DNA"/>
</dbReference>
<dbReference type="Pfam" id="PF00425">
    <property type="entry name" value="Chorismate_bind"/>
    <property type="match status" value="1"/>
</dbReference>
<dbReference type="EC" id="5.4.4.2" evidence="4"/>
<evidence type="ECO:0000313" key="7">
    <source>
        <dbReference type="Proteomes" id="UP000030153"/>
    </source>
</evidence>
<dbReference type="STRING" id="1385513.N780_19000"/>
<feature type="active site" description="Proton donor" evidence="4">
    <location>
        <position position="267"/>
    </location>
</feature>
<feature type="domain" description="Chorismate-utilising enzyme C-terminal" evidence="5">
    <location>
        <begin position="197"/>
        <end position="450"/>
    </location>
</feature>
<dbReference type="GO" id="GO:0008909">
    <property type="term" value="F:isochorismate synthase activity"/>
    <property type="evidence" value="ECO:0007669"/>
    <property type="project" value="UniProtKB-UniRule"/>
</dbReference>
<dbReference type="HAMAP" id="MF_01935">
    <property type="entry name" value="MenF"/>
    <property type="match status" value="1"/>
</dbReference>
<comment type="pathway">
    <text evidence="4">Quinol/quinone metabolism; menaquinone biosynthesis.</text>
</comment>
<dbReference type="InterPro" id="IPR015890">
    <property type="entry name" value="Chorismate_C"/>
</dbReference>
<name>A0A0A2VDI1_9BACI</name>
<gene>
    <name evidence="4" type="primary">menF</name>
    <name evidence="6" type="ORF">N780_19000</name>
</gene>
<evidence type="ECO:0000256" key="1">
    <source>
        <dbReference type="ARBA" id="ARBA00000799"/>
    </source>
</evidence>
<comment type="caution">
    <text evidence="6">The sequence shown here is derived from an EMBL/GenBank/DDBJ whole genome shotgun (WGS) entry which is preliminary data.</text>
</comment>
<dbReference type="PANTHER" id="PTHR42839:SF1">
    <property type="entry name" value="ISOCHORISMATE SYNTHASE MENF"/>
    <property type="match status" value="1"/>
</dbReference>
<evidence type="ECO:0000256" key="4">
    <source>
        <dbReference type="HAMAP-Rule" id="MF_01935"/>
    </source>
</evidence>
<reference evidence="6 7" key="1">
    <citation type="submission" date="2013-08" db="EMBL/GenBank/DDBJ databases">
        <title>Genome of Pontibacillus chungwhensis.</title>
        <authorList>
            <person name="Wang Q."/>
            <person name="Wang G."/>
        </authorList>
    </citation>
    <scope>NUCLEOTIDE SEQUENCE [LARGE SCALE GENOMIC DNA]</scope>
    <source>
        <strain evidence="6 7">BH030062</strain>
    </source>
</reference>
<dbReference type="InterPro" id="IPR004561">
    <property type="entry name" value="IsoChor_synthase"/>
</dbReference>
<keyword evidence="4" id="KW-0460">Magnesium</keyword>
<evidence type="ECO:0000256" key="2">
    <source>
        <dbReference type="ARBA" id="ARBA00005297"/>
    </source>
</evidence>
<keyword evidence="4" id="KW-0474">Menaquinone biosynthesis</keyword>
<feature type="binding site" evidence="4">
    <location>
        <position position="311"/>
    </location>
    <ligand>
        <name>Mg(2+)</name>
        <dbReference type="ChEBI" id="CHEBI:18420"/>
    </ligand>
</feature>
<dbReference type="UniPathway" id="UPA01057">
    <property type="reaction ID" value="UER00163"/>
</dbReference>
<dbReference type="PANTHER" id="PTHR42839">
    <property type="entry name" value="ISOCHORISMATE SYNTHASE ENTC"/>
    <property type="match status" value="1"/>
</dbReference>
<sequence length="462" mass="52165">MIETTSFYHEKLYKALSNRKHIDTPQLISVTTKLDSVDSLGFFQAGKVYQGERVYWTSADTMFTLVGVGSAYTFEAEQDRFFSTRQMWNDVLAEAIIDNPYRIPGTGPVALGGFSFDPLKEENGTWKDFPNSKVLIPMYLLTEWRDETYLTINMMIHPDDNEDELFGHVTEEYQSLLAGTFIHDDDVTVTNQEEVRPEEFKEIVAKATDHIKSNRLGKVVLAREMIVSFSDDRKASSVIRQLKEEQTQSYIFAFESGDSCFVGATPERLVKVEDNELLSTCLAGTVPRGNTPKEDVALGEALIHDEKNLQEHDFVVQMIKKAVTGCCENVHVPNSPVLYPLRNLQHLYTPVSGTLKEGVSLLEVVEKLHPTPALGGYPREDSLQFIRDYEPFHRGWYASPVGWFDSYQNGEFAVAIRSALLKKDQAILFSGCGVVEDSDPDEEYKETAVKFLPMIHALGGRE</sequence>
<comment type="function">
    <text evidence="4">Catalyzes the conversion of chorismate to isochorismate.</text>
</comment>
<comment type="cofactor">
    <cofactor evidence="4">
        <name>Mg(2+)</name>
        <dbReference type="ChEBI" id="CHEBI:18420"/>
    </cofactor>
</comment>
<protein>
    <recommendedName>
        <fullName evidence="4">Isochorismate synthase MenF</fullName>
        <ecNumber evidence="4">5.4.4.2</ecNumber>
    </recommendedName>
    <alternativeName>
        <fullName evidence="4">Isochorismate mutase</fullName>
    </alternativeName>
</protein>
<dbReference type="RefSeq" id="WP_036782710.1">
    <property type="nucleotide sequence ID" value="NZ_AVBG01000005.1"/>
</dbReference>
<keyword evidence="3 4" id="KW-0413">Isomerase</keyword>
<dbReference type="Gene3D" id="3.60.120.10">
    <property type="entry name" value="Anthranilate synthase"/>
    <property type="match status" value="1"/>
</dbReference>
<dbReference type="GO" id="GO:0000287">
    <property type="term" value="F:magnesium ion binding"/>
    <property type="evidence" value="ECO:0007669"/>
    <property type="project" value="UniProtKB-UniRule"/>
</dbReference>
<evidence type="ECO:0000259" key="5">
    <source>
        <dbReference type="Pfam" id="PF00425"/>
    </source>
</evidence>
<organism evidence="6 7">
    <name type="scientific">Pontibacillus chungwhensis BH030062</name>
    <dbReference type="NCBI Taxonomy" id="1385513"/>
    <lineage>
        <taxon>Bacteria</taxon>
        <taxon>Bacillati</taxon>
        <taxon>Bacillota</taxon>
        <taxon>Bacilli</taxon>
        <taxon>Bacillales</taxon>
        <taxon>Bacillaceae</taxon>
        <taxon>Pontibacillus</taxon>
    </lineage>
</organism>